<comment type="caution">
    <text evidence="1">The sequence shown here is derived from an EMBL/GenBank/DDBJ whole genome shotgun (WGS) entry which is preliminary data.</text>
</comment>
<organism evidence="1">
    <name type="scientific">termite gut metagenome</name>
    <dbReference type="NCBI Taxonomy" id="433724"/>
    <lineage>
        <taxon>unclassified sequences</taxon>
        <taxon>metagenomes</taxon>
        <taxon>organismal metagenomes</taxon>
    </lineage>
</organism>
<reference evidence="1" key="1">
    <citation type="submission" date="2019-03" db="EMBL/GenBank/DDBJ databases">
        <title>Single cell metagenomics reveals metabolic interactions within the superorganism composed of flagellate Streblomastix strix and complex community of Bacteroidetes bacteria on its surface.</title>
        <authorList>
            <person name="Treitli S.C."/>
            <person name="Kolisko M."/>
            <person name="Husnik F."/>
            <person name="Keeling P."/>
            <person name="Hampl V."/>
        </authorList>
    </citation>
    <scope>NUCLEOTIDE SEQUENCE</scope>
    <source>
        <strain evidence="1">STM</strain>
    </source>
</reference>
<name>A0A5J4RYB0_9ZZZZ</name>
<dbReference type="AlphaFoldDB" id="A0A5J4RYB0"/>
<sequence length="42" mass="4995">MLSCLFKAQYAHLLFYPQLSLRLAGAELNEAFSLLRFDYRHF</sequence>
<accession>A0A5J4RYB0</accession>
<dbReference type="EMBL" id="SNRY01000578">
    <property type="protein sequence ID" value="KAA6338906.1"/>
    <property type="molecule type" value="Genomic_DNA"/>
</dbReference>
<protein>
    <submittedName>
        <fullName evidence="1">Uncharacterized protein</fullName>
    </submittedName>
</protein>
<gene>
    <name evidence="1" type="ORF">EZS27_013115</name>
</gene>
<proteinExistence type="predicted"/>
<evidence type="ECO:0000313" key="1">
    <source>
        <dbReference type="EMBL" id="KAA6338906.1"/>
    </source>
</evidence>